<dbReference type="SUPFAM" id="SSF48652">
    <property type="entry name" value="Tetraspanin"/>
    <property type="match status" value="1"/>
</dbReference>
<dbReference type="Gene3D" id="1.10.1450.10">
    <property type="entry name" value="Tetraspanin"/>
    <property type="match status" value="1"/>
</dbReference>
<protein>
    <recommendedName>
        <fullName evidence="6">Tetraspanin</fullName>
    </recommendedName>
</protein>
<reference evidence="8" key="1">
    <citation type="submission" date="2025-08" db="UniProtKB">
        <authorList>
            <consortium name="RefSeq"/>
        </authorList>
    </citation>
    <scope>IDENTIFICATION</scope>
</reference>
<evidence type="ECO:0000256" key="3">
    <source>
        <dbReference type="ARBA" id="ARBA00022692"/>
    </source>
</evidence>
<dbReference type="InterPro" id="IPR000301">
    <property type="entry name" value="Tetraspanin_animals"/>
</dbReference>
<name>A0ABM1E379_PRICU</name>
<keyword evidence="4 6" id="KW-1133">Transmembrane helix</keyword>
<dbReference type="Proteomes" id="UP000695022">
    <property type="component" value="Unplaced"/>
</dbReference>
<dbReference type="InterPro" id="IPR008952">
    <property type="entry name" value="Tetraspanin_EC2_sf"/>
</dbReference>
<dbReference type="PANTHER" id="PTHR19282:SF551">
    <property type="entry name" value="RE08073P-RELATED"/>
    <property type="match status" value="1"/>
</dbReference>
<proteinExistence type="inferred from homology"/>
<keyword evidence="5 6" id="KW-0472">Membrane</keyword>
<dbReference type="Pfam" id="PF00335">
    <property type="entry name" value="Tetraspanin"/>
    <property type="match status" value="1"/>
</dbReference>
<dbReference type="PRINTS" id="PR00259">
    <property type="entry name" value="TMFOUR"/>
</dbReference>
<dbReference type="PIRSF" id="PIRSF002419">
    <property type="entry name" value="Tetraspanin"/>
    <property type="match status" value="1"/>
</dbReference>
<keyword evidence="3 6" id="KW-0812">Transmembrane</keyword>
<dbReference type="PANTHER" id="PTHR19282">
    <property type="entry name" value="TETRASPANIN"/>
    <property type="match status" value="1"/>
</dbReference>
<evidence type="ECO:0000313" key="8">
    <source>
        <dbReference type="RefSeq" id="XP_014666650.1"/>
    </source>
</evidence>
<comment type="caution">
    <text evidence="6">Lacks conserved residue(s) required for the propagation of feature annotation.</text>
</comment>
<accession>A0ABM1E379</accession>
<comment type="similarity">
    <text evidence="2 6">Belongs to the tetraspanin (TM4SF) family.</text>
</comment>
<evidence type="ECO:0000256" key="4">
    <source>
        <dbReference type="ARBA" id="ARBA00022989"/>
    </source>
</evidence>
<dbReference type="CDD" id="cd03127">
    <property type="entry name" value="tetraspanin_LEL"/>
    <property type="match status" value="1"/>
</dbReference>
<keyword evidence="7" id="KW-1185">Reference proteome</keyword>
<sequence length="192" mass="20868">MGKKRKASEEHFFITLILVLVGEIGGGVYAYQQKEQVVDVIRDLIRGTIRNEYAVNSAQRSLIDYLQRKLECCGSDGPDDWVGIVVYDPDKGADIGVDEKAQINQAPASCCTPASLAASPDQCGVLSDSDYPNVWTVGCHEQLGVAVKDNLVLVIGIAVCIAILQIAVMVFTLTLCIGLSRTEYEPANIEKY</sequence>
<feature type="transmembrane region" description="Helical" evidence="6">
    <location>
        <begin position="12"/>
        <end position="31"/>
    </location>
</feature>
<feature type="transmembrane region" description="Helical" evidence="6">
    <location>
        <begin position="151"/>
        <end position="179"/>
    </location>
</feature>
<dbReference type="GeneID" id="106808440"/>
<dbReference type="RefSeq" id="XP_014666650.1">
    <property type="nucleotide sequence ID" value="XM_014811164.1"/>
</dbReference>
<comment type="subcellular location">
    <subcellularLocation>
        <location evidence="1 6">Membrane</location>
        <topology evidence="1 6">Multi-pass membrane protein</topology>
    </subcellularLocation>
</comment>
<evidence type="ECO:0000256" key="1">
    <source>
        <dbReference type="ARBA" id="ARBA00004141"/>
    </source>
</evidence>
<evidence type="ECO:0000256" key="2">
    <source>
        <dbReference type="ARBA" id="ARBA00006840"/>
    </source>
</evidence>
<gene>
    <name evidence="8" type="primary">LOC106808440</name>
</gene>
<evidence type="ECO:0000256" key="5">
    <source>
        <dbReference type="ARBA" id="ARBA00023136"/>
    </source>
</evidence>
<evidence type="ECO:0000313" key="7">
    <source>
        <dbReference type="Proteomes" id="UP000695022"/>
    </source>
</evidence>
<organism evidence="7 8">
    <name type="scientific">Priapulus caudatus</name>
    <name type="common">Priapulid worm</name>
    <dbReference type="NCBI Taxonomy" id="37621"/>
    <lineage>
        <taxon>Eukaryota</taxon>
        <taxon>Metazoa</taxon>
        <taxon>Ecdysozoa</taxon>
        <taxon>Scalidophora</taxon>
        <taxon>Priapulida</taxon>
        <taxon>Priapulimorpha</taxon>
        <taxon>Priapulimorphida</taxon>
        <taxon>Priapulidae</taxon>
        <taxon>Priapulus</taxon>
    </lineage>
</organism>
<dbReference type="InterPro" id="IPR018499">
    <property type="entry name" value="Tetraspanin/Peripherin"/>
</dbReference>
<evidence type="ECO:0000256" key="6">
    <source>
        <dbReference type="RuleBase" id="RU361218"/>
    </source>
</evidence>